<gene>
    <name evidence="3" type="ORF">CTI12_AA552380</name>
</gene>
<dbReference type="InterPro" id="IPR032799">
    <property type="entry name" value="TAXi_C"/>
</dbReference>
<comment type="similarity">
    <text evidence="1">Belongs to the peptidase A1 family.</text>
</comment>
<dbReference type="InterPro" id="IPR001461">
    <property type="entry name" value="Aspartic_peptidase_A1"/>
</dbReference>
<comment type="caution">
    <text evidence="3">The sequence shown here is derived from an EMBL/GenBank/DDBJ whole genome shotgun (WGS) entry which is preliminary data.</text>
</comment>
<name>A0A2U1KV99_ARTAN</name>
<dbReference type="GO" id="GO:0006508">
    <property type="term" value="P:proteolysis"/>
    <property type="evidence" value="ECO:0007669"/>
    <property type="project" value="InterPro"/>
</dbReference>
<evidence type="ECO:0000259" key="2">
    <source>
        <dbReference type="PROSITE" id="PS51767"/>
    </source>
</evidence>
<dbReference type="GO" id="GO:0004190">
    <property type="term" value="F:aspartic-type endopeptidase activity"/>
    <property type="evidence" value="ECO:0007669"/>
    <property type="project" value="InterPro"/>
</dbReference>
<reference evidence="3 4" key="1">
    <citation type="journal article" date="2018" name="Mol. Plant">
        <title>The genome of Artemisia annua provides insight into the evolution of Asteraceae family and artemisinin biosynthesis.</title>
        <authorList>
            <person name="Shen Q."/>
            <person name="Zhang L."/>
            <person name="Liao Z."/>
            <person name="Wang S."/>
            <person name="Yan T."/>
            <person name="Shi P."/>
            <person name="Liu M."/>
            <person name="Fu X."/>
            <person name="Pan Q."/>
            <person name="Wang Y."/>
            <person name="Lv Z."/>
            <person name="Lu X."/>
            <person name="Zhang F."/>
            <person name="Jiang W."/>
            <person name="Ma Y."/>
            <person name="Chen M."/>
            <person name="Hao X."/>
            <person name="Li L."/>
            <person name="Tang Y."/>
            <person name="Lv G."/>
            <person name="Zhou Y."/>
            <person name="Sun X."/>
            <person name="Brodelius P.E."/>
            <person name="Rose J.K.C."/>
            <person name="Tang K."/>
        </authorList>
    </citation>
    <scope>NUCLEOTIDE SEQUENCE [LARGE SCALE GENOMIC DNA]</scope>
    <source>
        <strain evidence="4">cv. Huhao1</strain>
        <tissue evidence="3">Leaf</tissue>
    </source>
</reference>
<keyword evidence="4" id="KW-1185">Reference proteome</keyword>
<organism evidence="3 4">
    <name type="scientific">Artemisia annua</name>
    <name type="common">Sweet wormwood</name>
    <dbReference type="NCBI Taxonomy" id="35608"/>
    <lineage>
        <taxon>Eukaryota</taxon>
        <taxon>Viridiplantae</taxon>
        <taxon>Streptophyta</taxon>
        <taxon>Embryophyta</taxon>
        <taxon>Tracheophyta</taxon>
        <taxon>Spermatophyta</taxon>
        <taxon>Magnoliopsida</taxon>
        <taxon>eudicotyledons</taxon>
        <taxon>Gunneridae</taxon>
        <taxon>Pentapetalae</taxon>
        <taxon>asterids</taxon>
        <taxon>campanulids</taxon>
        <taxon>Asterales</taxon>
        <taxon>Asteraceae</taxon>
        <taxon>Asteroideae</taxon>
        <taxon>Anthemideae</taxon>
        <taxon>Artemisiinae</taxon>
        <taxon>Artemisia</taxon>
    </lineage>
</organism>
<dbReference type="STRING" id="35608.A0A2U1KV99"/>
<dbReference type="SUPFAM" id="SSF50630">
    <property type="entry name" value="Acid proteases"/>
    <property type="match status" value="1"/>
</dbReference>
<dbReference type="InterPro" id="IPR021109">
    <property type="entry name" value="Peptidase_aspartic_dom_sf"/>
</dbReference>
<dbReference type="PROSITE" id="PS51767">
    <property type="entry name" value="PEPTIDASE_A1"/>
    <property type="match status" value="1"/>
</dbReference>
<dbReference type="PANTHER" id="PTHR47965">
    <property type="entry name" value="ASPARTYL PROTEASE-RELATED"/>
    <property type="match status" value="1"/>
</dbReference>
<accession>A0A2U1KV99</accession>
<dbReference type="EMBL" id="PKPP01013631">
    <property type="protein sequence ID" value="PWA40660.1"/>
    <property type="molecule type" value="Genomic_DNA"/>
</dbReference>
<proteinExistence type="inferred from homology"/>
<evidence type="ECO:0000313" key="3">
    <source>
        <dbReference type="EMBL" id="PWA40660.1"/>
    </source>
</evidence>
<dbReference type="OrthoDB" id="1258937at2759"/>
<feature type="domain" description="Peptidase A1" evidence="2">
    <location>
        <begin position="1"/>
        <end position="175"/>
    </location>
</feature>
<evidence type="ECO:0000313" key="4">
    <source>
        <dbReference type="Proteomes" id="UP000245207"/>
    </source>
</evidence>
<dbReference type="PANTHER" id="PTHR47965:SF63">
    <property type="entry name" value="OS01G0937200 PROTEIN"/>
    <property type="match status" value="1"/>
</dbReference>
<dbReference type="AlphaFoldDB" id="A0A2U1KV99"/>
<protein>
    <submittedName>
        <fullName evidence="3">Aspartic peptidase A1 family</fullName>
    </submittedName>
</protein>
<dbReference type="Proteomes" id="UP000245207">
    <property type="component" value="Unassembled WGS sequence"/>
</dbReference>
<dbReference type="Pfam" id="PF14541">
    <property type="entry name" value="TAXi_C"/>
    <property type="match status" value="1"/>
</dbReference>
<dbReference type="InterPro" id="IPR033121">
    <property type="entry name" value="PEPTIDASE_A1"/>
</dbReference>
<dbReference type="Gene3D" id="2.40.70.10">
    <property type="entry name" value="Acid Proteases"/>
    <property type="match status" value="1"/>
</dbReference>
<sequence length="209" mass="23526">MSHTDVGIRSFLSYTPLQKQPDYFGYFIGVNAIVIKQRSIEVPSNTTTKLSTIQPYTTLRTDIYNNMIRRFSKVTKRIIFLLQIRPVSPFDICFKSFTNGTGVSLNVPDIDFSLQEGKQWSIYTANSMKQVTNDVACLAFVDGGASSEHAIIIGTFQFEDNFLVFDLENSTFGFSSSLLSKQTSCANFNFTIYYTSLLKLALSNFGSRL</sequence>
<evidence type="ECO:0000256" key="1">
    <source>
        <dbReference type="ARBA" id="ARBA00007447"/>
    </source>
</evidence>